<dbReference type="Proteomes" id="UP000215914">
    <property type="component" value="Unassembled WGS sequence"/>
</dbReference>
<dbReference type="PANTHER" id="PTHR14939:SF5">
    <property type="entry name" value="F-BOX ONLY PROTEIN 22"/>
    <property type="match status" value="1"/>
</dbReference>
<accession>A0A9K3JK68</accession>
<dbReference type="Gramene" id="mRNA:HanXRQr2_Chr02g0049471">
    <property type="protein sequence ID" value="mRNA:HanXRQr2_Chr02g0049471"/>
    <property type="gene ID" value="HanXRQr2_Chr02g0049471"/>
</dbReference>
<reference evidence="1" key="2">
    <citation type="submission" date="2020-06" db="EMBL/GenBank/DDBJ databases">
        <title>Helianthus annuus Genome sequencing and assembly Release 2.</title>
        <authorList>
            <person name="Gouzy J."/>
            <person name="Langlade N."/>
            <person name="Munos S."/>
        </authorList>
    </citation>
    <scope>NUCLEOTIDE SEQUENCE</scope>
    <source>
        <tissue evidence="1">Leaves</tissue>
    </source>
</reference>
<comment type="caution">
    <text evidence="1">The sequence shown here is derived from an EMBL/GenBank/DDBJ whole genome shotgun (WGS) entry which is preliminary data.</text>
</comment>
<dbReference type="PANTHER" id="PTHR14939">
    <property type="entry name" value="F-BOX ONLY PROTEIN 22"/>
    <property type="match status" value="1"/>
</dbReference>
<evidence type="ECO:0000313" key="1">
    <source>
        <dbReference type="EMBL" id="KAF5817136.1"/>
    </source>
</evidence>
<keyword evidence="2" id="KW-1185">Reference proteome</keyword>
<evidence type="ECO:0000313" key="2">
    <source>
        <dbReference type="Proteomes" id="UP000215914"/>
    </source>
</evidence>
<dbReference type="AlphaFoldDB" id="A0A9K3JK68"/>
<protein>
    <submittedName>
        <fullName evidence="1">Uncharacterized protein</fullName>
    </submittedName>
</protein>
<proteinExistence type="predicted"/>
<gene>
    <name evidence="1" type="ORF">HanXRQr2_Chr02g0049471</name>
</gene>
<name>A0A9K3JK68_HELAN</name>
<reference evidence="1" key="1">
    <citation type="journal article" date="2017" name="Nature">
        <title>The sunflower genome provides insights into oil metabolism, flowering and Asterid evolution.</title>
        <authorList>
            <person name="Badouin H."/>
            <person name="Gouzy J."/>
            <person name="Grassa C.J."/>
            <person name="Murat F."/>
            <person name="Staton S.E."/>
            <person name="Cottret L."/>
            <person name="Lelandais-Briere C."/>
            <person name="Owens G.L."/>
            <person name="Carrere S."/>
            <person name="Mayjonade B."/>
            <person name="Legrand L."/>
            <person name="Gill N."/>
            <person name="Kane N.C."/>
            <person name="Bowers J.E."/>
            <person name="Hubner S."/>
            <person name="Bellec A."/>
            <person name="Berard A."/>
            <person name="Berges H."/>
            <person name="Blanchet N."/>
            <person name="Boniface M.C."/>
            <person name="Brunel D."/>
            <person name="Catrice O."/>
            <person name="Chaidir N."/>
            <person name="Claudel C."/>
            <person name="Donnadieu C."/>
            <person name="Faraut T."/>
            <person name="Fievet G."/>
            <person name="Helmstetter N."/>
            <person name="King M."/>
            <person name="Knapp S.J."/>
            <person name="Lai Z."/>
            <person name="Le Paslier M.C."/>
            <person name="Lippi Y."/>
            <person name="Lorenzon L."/>
            <person name="Mandel J.R."/>
            <person name="Marage G."/>
            <person name="Marchand G."/>
            <person name="Marquand E."/>
            <person name="Bret-Mestries E."/>
            <person name="Morien E."/>
            <person name="Nambeesan S."/>
            <person name="Nguyen T."/>
            <person name="Pegot-Espagnet P."/>
            <person name="Pouilly N."/>
            <person name="Raftis F."/>
            <person name="Sallet E."/>
            <person name="Schiex T."/>
            <person name="Thomas J."/>
            <person name="Vandecasteele C."/>
            <person name="Vares D."/>
            <person name="Vear F."/>
            <person name="Vautrin S."/>
            <person name="Crespi M."/>
            <person name="Mangin B."/>
            <person name="Burke J.M."/>
            <person name="Salse J."/>
            <person name="Munos S."/>
            <person name="Vincourt P."/>
            <person name="Rieseberg L.H."/>
            <person name="Langlade N.B."/>
        </authorList>
    </citation>
    <scope>NUCLEOTIDE SEQUENCE</scope>
    <source>
        <tissue evidence="1">Leaves</tissue>
    </source>
</reference>
<organism evidence="1 2">
    <name type="scientific">Helianthus annuus</name>
    <name type="common">Common sunflower</name>
    <dbReference type="NCBI Taxonomy" id="4232"/>
    <lineage>
        <taxon>Eukaryota</taxon>
        <taxon>Viridiplantae</taxon>
        <taxon>Streptophyta</taxon>
        <taxon>Embryophyta</taxon>
        <taxon>Tracheophyta</taxon>
        <taxon>Spermatophyta</taxon>
        <taxon>Magnoliopsida</taxon>
        <taxon>eudicotyledons</taxon>
        <taxon>Gunneridae</taxon>
        <taxon>Pentapetalae</taxon>
        <taxon>asterids</taxon>
        <taxon>campanulids</taxon>
        <taxon>Asterales</taxon>
        <taxon>Asteraceae</taxon>
        <taxon>Asteroideae</taxon>
        <taxon>Heliantheae alliance</taxon>
        <taxon>Heliantheae</taxon>
        <taxon>Helianthus</taxon>
    </lineage>
</organism>
<sequence>MFGNLVGIEKGHLSVFDHEGIKAGDTFHFYHPDLTVGVSSIAAISSHLRSFNRGSNNAIGGDKQDVFGGLIFSCCGEEFFGRPNINSAPFVYNFPGVTLGGTFCCRVFGRGVLTPYVKESQEQKAVQCCVHTKGAVYLIMSYTPSKTI</sequence>
<dbReference type="EMBL" id="MNCJ02000317">
    <property type="protein sequence ID" value="KAF5817136.1"/>
    <property type="molecule type" value="Genomic_DNA"/>
</dbReference>